<feature type="domain" description="KHA" evidence="2">
    <location>
        <begin position="3"/>
        <end position="83"/>
    </location>
</feature>
<sequence length="395" mass="42940">MKRAVVFRNGCDTDGKLIAIDQDIGDVVKTAGEKLGLPSASILFTSLGASVDSTALIRDDEALYVSCGEPFKAPEKGSANGAFMSPNKQTDWLVLNVGGKLFSTTRSTLVGKETDSMLARMFSCNREGSDRWNNSMDESGAFLIDRSPRYFEPILNYLRHGELILDPDVNPRGVLEEARFFGIQPVVDILELRIQKEEPPGDLSPLTRRDLVLRLIATSTEGELRCQGVNFSGADLSKLDLRNINFKYAVLAGANLKGANLSQCNFERADLSRSQLDGAQLLAVKMLCVNLEMASMQGCNFEDPAGNRANMEGANMKQVNLEGSHMAGVNLRVATLKNSNLQNCDLRGAVLAGADLENCDLSGCDLQEANLRGANLKGAAFELMLNPLHMSQTVR</sequence>
<evidence type="ECO:0000259" key="2">
    <source>
        <dbReference type="PROSITE" id="PS51490"/>
    </source>
</evidence>
<dbReference type="Gene3D" id="6.10.140.750">
    <property type="match status" value="1"/>
</dbReference>
<feature type="domain" description="BTB" evidence="1">
    <location>
        <begin position="93"/>
        <end position="167"/>
    </location>
</feature>
<dbReference type="EMBL" id="AMQN01002216">
    <property type="status" value="NOT_ANNOTATED_CDS"/>
    <property type="molecule type" value="Genomic_DNA"/>
</dbReference>
<dbReference type="OrthoDB" id="9989223at2759"/>
<dbReference type="Pfam" id="PF11834">
    <property type="entry name" value="KHA"/>
    <property type="match status" value="1"/>
</dbReference>
<organism evidence="3">
    <name type="scientific">Capitella teleta</name>
    <name type="common">Polychaete worm</name>
    <dbReference type="NCBI Taxonomy" id="283909"/>
    <lineage>
        <taxon>Eukaryota</taxon>
        <taxon>Metazoa</taxon>
        <taxon>Spiralia</taxon>
        <taxon>Lophotrochozoa</taxon>
        <taxon>Annelida</taxon>
        <taxon>Polychaeta</taxon>
        <taxon>Sedentaria</taxon>
        <taxon>Scolecida</taxon>
        <taxon>Capitellidae</taxon>
        <taxon>Capitella</taxon>
    </lineage>
</organism>
<gene>
    <name evidence="3" type="ORF">CAPTEDRAFT_172488</name>
</gene>
<dbReference type="InterPro" id="IPR001646">
    <property type="entry name" value="5peptide_repeat"/>
</dbReference>
<evidence type="ECO:0000313" key="5">
    <source>
        <dbReference type="Proteomes" id="UP000014760"/>
    </source>
</evidence>
<dbReference type="CDD" id="cd18368">
    <property type="entry name" value="BTB_POZ_KCTD9"/>
    <property type="match status" value="1"/>
</dbReference>
<dbReference type="Gene3D" id="3.30.710.10">
    <property type="entry name" value="Potassium Channel Kv1.1, Chain A"/>
    <property type="match status" value="1"/>
</dbReference>
<evidence type="ECO:0000259" key="1">
    <source>
        <dbReference type="PROSITE" id="PS50097"/>
    </source>
</evidence>
<dbReference type="SUPFAM" id="SSF141571">
    <property type="entry name" value="Pentapeptide repeat-like"/>
    <property type="match status" value="1"/>
</dbReference>
<dbReference type="InterPro" id="IPR051082">
    <property type="entry name" value="Pentapeptide-BTB/POZ_domain"/>
</dbReference>
<accession>R7TTH4</accession>
<dbReference type="STRING" id="283909.R7TTH4"/>
<dbReference type="HOGENOM" id="CLU_043894_0_0_1"/>
<dbReference type="Pfam" id="PF13599">
    <property type="entry name" value="Pentapeptide_4"/>
    <property type="match status" value="1"/>
</dbReference>
<dbReference type="Gene3D" id="2.160.20.80">
    <property type="entry name" value="E3 ubiquitin-protein ligase SopA"/>
    <property type="match status" value="1"/>
</dbReference>
<dbReference type="Pfam" id="PF02214">
    <property type="entry name" value="BTB_2"/>
    <property type="match status" value="1"/>
</dbReference>
<dbReference type="PROSITE" id="PS50097">
    <property type="entry name" value="BTB"/>
    <property type="match status" value="1"/>
</dbReference>
<protein>
    <recommendedName>
        <fullName evidence="6">KHA domain-containing protein</fullName>
    </recommendedName>
</protein>
<dbReference type="SUPFAM" id="SSF54695">
    <property type="entry name" value="POZ domain"/>
    <property type="match status" value="1"/>
</dbReference>
<dbReference type="OMA" id="YACIKNA"/>
<dbReference type="EnsemblMetazoa" id="CapteT172488">
    <property type="protein sequence ID" value="CapteP172488"/>
    <property type="gene ID" value="CapteG172488"/>
</dbReference>
<evidence type="ECO:0008006" key="6">
    <source>
        <dbReference type="Google" id="ProtNLM"/>
    </source>
</evidence>
<reference evidence="4" key="3">
    <citation type="submission" date="2015-06" db="UniProtKB">
        <authorList>
            <consortium name="EnsemblMetazoa"/>
        </authorList>
    </citation>
    <scope>IDENTIFICATION</scope>
</reference>
<keyword evidence="5" id="KW-1185">Reference proteome</keyword>
<dbReference type="Pfam" id="PF00805">
    <property type="entry name" value="Pentapeptide"/>
    <property type="match status" value="2"/>
</dbReference>
<dbReference type="AlphaFoldDB" id="R7TTH4"/>
<dbReference type="GO" id="GO:0051260">
    <property type="term" value="P:protein homooligomerization"/>
    <property type="evidence" value="ECO:0007669"/>
    <property type="project" value="InterPro"/>
</dbReference>
<dbReference type="FunCoup" id="R7TTH4">
    <property type="interactions" value="155"/>
</dbReference>
<evidence type="ECO:0000313" key="4">
    <source>
        <dbReference type="EnsemblMetazoa" id="CapteP172488"/>
    </source>
</evidence>
<dbReference type="PANTHER" id="PTHR14136">
    <property type="entry name" value="BTB_POZ DOMAIN-CONTAINING PROTEIN KCTD9"/>
    <property type="match status" value="1"/>
</dbReference>
<evidence type="ECO:0000313" key="3">
    <source>
        <dbReference type="EMBL" id="ELT97213.1"/>
    </source>
</evidence>
<dbReference type="CDD" id="cd17073">
    <property type="entry name" value="KHA"/>
    <property type="match status" value="1"/>
</dbReference>
<dbReference type="InterPro" id="IPR000210">
    <property type="entry name" value="BTB/POZ_dom"/>
</dbReference>
<dbReference type="InterPro" id="IPR011333">
    <property type="entry name" value="SKP1/BTB/POZ_sf"/>
</dbReference>
<reference evidence="3 5" key="2">
    <citation type="journal article" date="2013" name="Nature">
        <title>Insights into bilaterian evolution from three spiralian genomes.</title>
        <authorList>
            <person name="Simakov O."/>
            <person name="Marletaz F."/>
            <person name="Cho S.J."/>
            <person name="Edsinger-Gonzales E."/>
            <person name="Havlak P."/>
            <person name="Hellsten U."/>
            <person name="Kuo D.H."/>
            <person name="Larsson T."/>
            <person name="Lv J."/>
            <person name="Arendt D."/>
            <person name="Savage R."/>
            <person name="Osoegawa K."/>
            <person name="de Jong P."/>
            <person name="Grimwood J."/>
            <person name="Chapman J.A."/>
            <person name="Shapiro H."/>
            <person name="Aerts A."/>
            <person name="Otillar R.P."/>
            <person name="Terry A.Y."/>
            <person name="Boore J.L."/>
            <person name="Grigoriev I.V."/>
            <person name="Lindberg D.R."/>
            <person name="Seaver E.C."/>
            <person name="Weisblat D.A."/>
            <person name="Putnam N.H."/>
            <person name="Rokhsar D.S."/>
        </authorList>
    </citation>
    <scope>NUCLEOTIDE SEQUENCE</scope>
    <source>
        <strain evidence="3 5">I ESC-2004</strain>
    </source>
</reference>
<dbReference type="InterPro" id="IPR021789">
    <property type="entry name" value="KHA_dom"/>
</dbReference>
<dbReference type="FunFam" id="2.160.20.80:FF:000002">
    <property type="entry name" value="Potassium channel tetramerization domain-containing 9a"/>
    <property type="match status" value="1"/>
</dbReference>
<dbReference type="SMART" id="SM00225">
    <property type="entry name" value="BTB"/>
    <property type="match status" value="1"/>
</dbReference>
<dbReference type="PROSITE" id="PS51490">
    <property type="entry name" value="KHA"/>
    <property type="match status" value="1"/>
</dbReference>
<dbReference type="InterPro" id="IPR003131">
    <property type="entry name" value="T1-type_BTB"/>
</dbReference>
<dbReference type="Proteomes" id="UP000014760">
    <property type="component" value="Unassembled WGS sequence"/>
</dbReference>
<dbReference type="EMBL" id="KB308638">
    <property type="protein sequence ID" value="ELT97213.1"/>
    <property type="molecule type" value="Genomic_DNA"/>
</dbReference>
<reference evidence="5" key="1">
    <citation type="submission" date="2012-12" db="EMBL/GenBank/DDBJ databases">
        <authorList>
            <person name="Hellsten U."/>
            <person name="Grimwood J."/>
            <person name="Chapman J.A."/>
            <person name="Shapiro H."/>
            <person name="Aerts A."/>
            <person name="Otillar R.P."/>
            <person name="Terry A.Y."/>
            <person name="Boore J.L."/>
            <person name="Simakov O."/>
            <person name="Marletaz F."/>
            <person name="Cho S.-J."/>
            <person name="Edsinger-Gonzales E."/>
            <person name="Havlak P."/>
            <person name="Kuo D.-H."/>
            <person name="Larsson T."/>
            <person name="Lv J."/>
            <person name="Arendt D."/>
            <person name="Savage R."/>
            <person name="Osoegawa K."/>
            <person name="de Jong P."/>
            <person name="Lindberg D.R."/>
            <person name="Seaver E.C."/>
            <person name="Weisblat D.A."/>
            <person name="Putnam N.H."/>
            <person name="Grigoriev I.V."/>
            <person name="Rokhsar D.S."/>
        </authorList>
    </citation>
    <scope>NUCLEOTIDE SEQUENCE</scope>
    <source>
        <strain evidence="5">I ESC-2004</strain>
    </source>
</reference>
<proteinExistence type="predicted"/>
<dbReference type="PANTHER" id="PTHR14136:SF17">
    <property type="entry name" value="BTB_POZ DOMAIN-CONTAINING PROTEIN KCTD9"/>
    <property type="match status" value="1"/>
</dbReference>
<name>R7TTH4_CAPTE</name>